<name>A0AA95KH87_9GAMM</name>
<keyword evidence="2" id="KW-0378">Hydrolase</keyword>
<accession>A0AA95KH87</accession>
<dbReference type="AlphaFoldDB" id="A0AA95KH87"/>
<gene>
    <name evidence="2" type="ORF">QJT81_15090</name>
</gene>
<proteinExistence type="predicted"/>
<reference evidence="2" key="1">
    <citation type="journal article" date="2023" name="Int. J. Mol. Sci.">
        <title>Metagenomics Revealed a New Genus 'Candidatus Thiocaldithrix dubininis' gen. nov., sp. nov. and a New Species 'Candidatus Thiothrix putei' sp. nov. in the Family Thiotrichaceae, Some Members of Which Have Traits of Both Na+- and H+-Motive Energetics.</title>
        <authorList>
            <person name="Ravin N.V."/>
            <person name="Muntyan M.S."/>
            <person name="Smolyakov D.D."/>
            <person name="Rudenko T.S."/>
            <person name="Beletsky A.V."/>
            <person name="Mardanov A.V."/>
            <person name="Grabovich M.Y."/>
        </authorList>
    </citation>
    <scope>NUCLEOTIDE SEQUENCE</scope>
    <source>
        <strain evidence="2">GKL-02</strain>
    </source>
</reference>
<dbReference type="KEGG" id="tput:QJT81_15090"/>
<dbReference type="Pfam" id="PF13365">
    <property type="entry name" value="Trypsin_2"/>
    <property type="match status" value="1"/>
</dbReference>
<keyword evidence="2" id="KW-0645">Protease</keyword>
<dbReference type="Proteomes" id="UP001301326">
    <property type="component" value="Chromosome"/>
</dbReference>
<evidence type="ECO:0000256" key="1">
    <source>
        <dbReference type="SAM" id="Coils"/>
    </source>
</evidence>
<dbReference type="GO" id="GO:0008233">
    <property type="term" value="F:peptidase activity"/>
    <property type="evidence" value="ECO:0007669"/>
    <property type="project" value="UniProtKB-KW"/>
</dbReference>
<protein>
    <submittedName>
        <fullName evidence="2">Serine protease</fullName>
    </submittedName>
</protein>
<dbReference type="GO" id="GO:0006508">
    <property type="term" value="P:proteolysis"/>
    <property type="evidence" value="ECO:0007669"/>
    <property type="project" value="UniProtKB-KW"/>
</dbReference>
<dbReference type="InterPro" id="IPR043504">
    <property type="entry name" value="Peptidase_S1_PA_chymotrypsin"/>
</dbReference>
<reference evidence="2" key="2">
    <citation type="submission" date="2023-04" db="EMBL/GenBank/DDBJ databases">
        <authorList>
            <person name="Beletskiy A.V."/>
            <person name="Mardanov A.V."/>
            <person name="Ravin N.V."/>
        </authorList>
    </citation>
    <scope>NUCLEOTIDE SEQUENCE</scope>
    <source>
        <strain evidence="2">GKL-02</strain>
    </source>
</reference>
<dbReference type="InterPro" id="IPR009003">
    <property type="entry name" value="Peptidase_S1_PA"/>
</dbReference>
<dbReference type="SUPFAM" id="SSF50494">
    <property type="entry name" value="Trypsin-like serine proteases"/>
    <property type="match status" value="1"/>
</dbReference>
<keyword evidence="1" id="KW-0175">Coiled coil</keyword>
<dbReference type="EMBL" id="CP124756">
    <property type="protein sequence ID" value="WGZ93134.1"/>
    <property type="molecule type" value="Genomic_DNA"/>
</dbReference>
<organism evidence="2">
    <name type="scientific">Candidatus Thiothrix putei</name>
    <dbReference type="NCBI Taxonomy" id="3080811"/>
    <lineage>
        <taxon>Bacteria</taxon>
        <taxon>Pseudomonadati</taxon>
        <taxon>Pseudomonadota</taxon>
        <taxon>Gammaproteobacteria</taxon>
        <taxon>Thiotrichales</taxon>
        <taxon>Thiotrichaceae</taxon>
        <taxon>Thiothrix</taxon>
    </lineage>
</organism>
<evidence type="ECO:0000313" key="2">
    <source>
        <dbReference type="EMBL" id="WGZ93134.1"/>
    </source>
</evidence>
<feature type="coiled-coil region" evidence="1">
    <location>
        <begin position="252"/>
        <end position="279"/>
    </location>
</feature>
<sequence>MLKSELVALVEVPTTIRGEGGQLKKAVGTVYPIRDGLVLTARHVLYHDSINAEQQRIFSWRRSDEDAPYHQVVVTQTDIVFEDENFDVAVVRCDTSKLKLPLSVLSDVFPKPKESWTAMGYPRAGVEATQRKKTPAGGTCFTPDEDYYIQQLVSEGDADVGTLWKGMSGAPVFSCQTGKLLGVLIRTPNQYDKVIKYADGQKTTTVEAVFENRLVAVSIPYLLRAGKCAGFLEAVSQQKLAEALLPAPKLSVDFEQWLVDELSEELQALKARTLVLHEQLIKELGLSGKLEVTSADASSQIAQILLTEYEFESAVDVLAAAASDCLLEGGRKYSAQLPLEQVRSAVEGVLGWLVLRAIDEAQLQTILPVCTHRSSLFFKLKSVQSLAGIEIAMARRFNRKPNFNSQYDSEHESRYRITLPKGLFKWDGEESVRRVFIKIWNRVIQIPSKHKELHSHYTPDDIRYLNRQLAKRREHRRHPEHFYLSFTESDYQGCVDFIAGIYQDLLSKLHEMTVIEYGGGDEQSVLFVIPEEDIRTIPVRAIK</sequence>
<dbReference type="Gene3D" id="2.40.10.10">
    <property type="entry name" value="Trypsin-like serine proteases"/>
    <property type="match status" value="2"/>
</dbReference>